<dbReference type="EMBL" id="ML120436">
    <property type="protein sequence ID" value="RPA94480.1"/>
    <property type="molecule type" value="Genomic_DNA"/>
</dbReference>
<dbReference type="InterPro" id="IPR039756">
    <property type="entry name" value="Lsb6/PI4K2"/>
</dbReference>
<evidence type="ECO:0000256" key="5">
    <source>
        <dbReference type="ARBA" id="ARBA00022840"/>
    </source>
</evidence>
<evidence type="ECO:0000256" key="6">
    <source>
        <dbReference type="ARBA" id="ARBA00023136"/>
    </source>
</evidence>
<evidence type="ECO:0000313" key="10">
    <source>
        <dbReference type="EMBL" id="RPA94480.1"/>
    </source>
</evidence>
<comment type="subcellular location">
    <subcellularLocation>
        <location evidence="7">Cell membrane</location>
        <topology evidence="7">Peripheral membrane protein</topology>
    </subcellularLocation>
    <subcellularLocation>
        <location evidence="7">Vacuole membrane</location>
        <topology evidence="7">Peripheral membrane protein</topology>
    </subcellularLocation>
</comment>
<dbReference type="Pfam" id="PF00454">
    <property type="entry name" value="PI3_PI4_kinase"/>
    <property type="match status" value="1"/>
</dbReference>
<dbReference type="STRING" id="1336337.A0A3N4JDG9"/>
<dbReference type="PANTHER" id="PTHR12865">
    <property type="entry name" value="PHOSPHATIDYLINOSITOL 4-KINASE TYPE-II"/>
    <property type="match status" value="1"/>
</dbReference>
<dbReference type="GO" id="GO:0005886">
    <property type="term" value="C:plasma membrane"/>
    <property type="evidence" value="ECO:0007669"/>
    <property type="project" value="UniProtKB-SubCell"/>
</dbReference>
<dbReference type="Proteomes" id="UP000276215">
    <property type="component" value="Unassembled WGS sequence"/>
</dbReference>
<feature type="region of interest" description="Disordered" evidence="8">
    <location>
        <begin position="600"/>
        <end position="675"/>
    </location>
</feature>
<reference evidence="10 11" key="1">
    <citation type="journal article" date="2018" name="Nat. Ecol. Evol.">
        <title>Pezizomycetes genomes reveal the molecular basis of ectomycorrhizal truffle lifestyle.</title>
        <authorList>
            <person name="Murat C."/>
            <person name="Payen T."/>
            <person name="Noel B."/>
            <person name="Kuo A."/>
            <person name="Morin E."/>
            <person name="Chen J."/>
            <person name="Kohler A."/>
            <person name="Krizsan K."/>
            <person name="Balestrini R."/>
            <person name="Da Silva C."/>
            <person name="Montanini B."/>
            <person name="Hainaut M."/>
            <person name="Levati E."/>
            <person name="Barry K.W."/>
            <person name="Belfiori B."/>
            <person name="Cichocki N."/>
            <person name="Clum A."/>
            <person name="Dockter R.B."/>
            <person name="Fauchery L."/>
            <person name="Guy J."/>
            <person name="Iotti M."/>
            <person name="Le Tacon F."/>
            <person name="Lindquist E.A."/>
            <person name="Lipzen A."/>
            <person name="Malagnac F."/>
            <person name="Mello A."/>
            <person name="Molinier V."/>
            <person name="Miyauchi S."/>
            <person name="Poulain J."/>
            <person name="Riccioni C."/>
            <person name="Rubini A."/>
            <person name="Sitrit Y."/>
            <person name="Splivallo R."/>
            <person name="Traeger S."/>
            <person name="Wang M."/>
            <person name="Zifcakova L."/>
            <person name="Wipf D."/>
            <person name="Zambonelli A."/>
            <person name="Paolocci F."/>
            <person name="Nowrousian M."/>
            <person name="Ottonello S."/>
            <person name="Baldrian P."/>
            <person name="Spatafora J.W."/>
            <person name="Henrissat B."/>
            <person name="Nagy L.G."/>
            <person name="Aury J.M."/>
            <person name="Wincker P."/>
            <person name="Grigoriev I.V."/>
            <person name="Bonfante P."/>
            <person name="Martin F.M."/>
        </authorList>
    </citation>
    <scope>NUCLEOTIDE SEQUENCE [LARGE SCALE GENOMIC DNA]</scope>
    <source>
        <strain evidence="10 11">120613-1</strain>
    </source>
</reference>
<dbReference type="GO" id="GO:0007032">
    <property type="term" value="P:endosome organization"/>
    <property type="evidence" value="ECO:0007669"/>
    <property type="project" value="TreeGrafter"/>
</dbReference>
<evidence type="ECO:0000256" key="3">
    <source>
        <dbReference type="ARBA" id="ARBA00022741"/>
    </source>
</evidence>
<dbReference type="GO" id="GO:0005768">
    <property type="term" value="C:endosome"/>
    <property type="evidence" value="ECO:0007669"/>
    <property type="project" value="UniProtKB-UniRule"/>
</dbReference>
<evidence type="ECO:0000256" key="1">
    <source>
        <dbReference type="ARBA" id="ARBA00022475"/>
    </source>
</evidence>
<evidence type="ECO:0000256" key="8">
    <source>
        <dbReference type="SAM" id="MobiDB-lite"/>
    </source>
</evidence>
<organism evidence="10 11">
    <name type="scientific">Choiromyces venosus 120613-1</name>
    <dbReference type="NCBI Taxonomy" id="1336337"/>
    <lineage>
        <taxon>Eukaryota</taxon>
        <taxon>Fungi</taxon>
        <taxon>Dikarya</taxon>
        <taxon>Ascomycota</taxon>
        <taxon>Pezizomycotina</taxon>
        <taxon>Pezizomycetes</taxon>
        <taxon>Pezizales</taxon>
        <taxon>Tuberaceae</taxon>
        <taxon>Choiromyces</taxon>
    </lineage>
</organism>
<dbReference type="GO" id="GO:0005802">
    <property type="term" value="C:trans-Golgi network"/>
    <property type="evidence" value="ECO:0007669"/>
    <property type="project" value="TreeGrafter"/>
</dbReference>
<keyword evidence="2 7" id="KW-0808">Transferase</keyword>
<dbReference type="AlphaFoldDB" id="A0A3N4JDG9"/>
<accession>A0A3N4JDG9</accession>
<evidence type="ECO:0000256" key="4">
    <source>
        <dbReference type="ARBA" id="ARBA00022777"/>
    </source>
</evidence>
<dbReference type="GO" id="GO:0046854">
    <property type="term" value="P:phosphatidylinositol phosphate biosynthetic process"/>
    <property type="evidence" value="ECO:0007669"/>
    <property type="project" value="UniProtKB-UniRule"/>
</dbReference>
<dbReference type="EC" id="2.7.1.67" evidence="7"/>
<dbReference type="GO" id="GO:0000329">
    <property type="term" value="C:fungal-type vacuole membrane"/>
    <property type="evidence" value="ECO:0007669"/>
    <property type="project" value="TreeGrafter"/>
</dbReference>
<gene>
    <name evidence="10" type="ORF">L873DRAFT_1701007</name>
</gene>
<dbReference type="PROSITE" id="PS50290">
    <property type="entry name" value="PI3_4_KINASE_3"/>
    <property type="match status" value="1"/>
</dbReference>
<name>A0A3N4JDG9_9PEZI</name>
<comment type="cofactor">
    <cofactor evidence="7">
        <name>Mg(2+)</name>
        <dbReference type="ChEBI" id="CHEBI:18420"/>
    </cofactor>
    <cofactor evidence="7">
        <name>Mn(2+)</name>
        <dbReference type="ChEBI" id="CHEBI:29035"/>
    </cofactor>
</comment>
<keyword evidence="5 7" id="KW-0067">ATP-binding</keyword>
<keyword evidence="3 7" id="KW-0547">Nucleotide-binding</keyword>
<keyword evidence="4 7" id="KW-0418">Kinase</keyword>
<dbReference type="GO" id="GO:0007030">
    <property type="term" value="P:Golgi organization"/>
    <property type="evidence" value="ECO:0007669"/>
    <property type="project" value="TreeGrafter"/>
</dbReference>
<evidence type="ECO:0000259" key="9">
    <source>
        <dbReference type="PROSITE" id="PS50290"/>
    </source>
</evidence>
<dbReference type="PANTHER" id="PTHR12865:SF1">
    <property type="entry name" value="PHOSPHATIDYLINOSITOL 4-KINASE TYPE 2"/>
    <property type="match status" value="1"/>
</dbReference>
<feature type="domain" description="PI3K/PI4K catalytic" evidence="9">
    <location>
        <begin position="160"/>
        <end position="524"/>
    </location>
</feature>
<dbReference type="InterPro" id="IPR018936">
    <property type="entry name" value="PI3/4_kinase_CS"/>
</dbReference>
<dbReference type="GO" id="GO:0005524">
    <property type="term" value="F:ATP binding"/>
    <property type="evidence" value="ECO:0007669"/>
    <property type="project" value="UniProtKB-UniRule"/>
</dbReference>
<protein>
    <recommendedName>
        <fullName evidence="7">Phosphatidylinositol 4-kinase</fullName>
        <ecNumber evidence="7">2.7.1.67</ecNumber>
    </recommendedName>
</protein>
<evidence type="ECO:0000256" key="7">
    <source>
        <dbReference type="RuleBase" id="RU367084"/>
    </source>
</evidence>
<feature type="region of interest" description="Disordered" evidence="8">
    <location>
        <begin position="34"/>
        <end position="53"/>
    </location>
</feature>
<comment type="similarity">
    <text evidence="7">Belongs to the PI3/PI4-kinase family.</text>
</comment>
<dbReference type="OrthoDB" id="3349449at2759"/>
<dbReference type="GO" id="GO:0004430">
    <property type="term" value="F:1-phosphatidylinositol 4-kinase activity"/>
    <property type="evidence" value="ECO:0007669"/>
    <property type="project" value="UniProtKB-UniRule"/>
</dbReference>
<comment type="catalytic activity">
    <reaction evidence="7">
        <text>a 1,2-diacyl-sn-glycero-3-phospho-(1D-myo-inositol) + ATP = a 1,2-diacyl-sn-glycero-3-phospho-(1D-myo-inositol 4-phosphate) + ADP + H(+)</text>
        <dbReference type="Rhea" id="RHEA:19877"/>
        <dbReference type="ChEBI" id="CHEBI:15378"/>
        <dbReference type="ChEBI" id="CHEBI:30616"/>
        <dbReference type="ChEBI" id="CHEBI:57880"/>
        <dbReference type="ChEBI" id="CHEBI:58178"/>
        <dbReference type="ChEBI" id="CHEBI:456216"/>
        <dbReference type="EC" id="2.7.1.67"/>
    </reaction>
</comment>
<sequence length="712" mass="80715">MPRPAVSGYERLAQEAQLSDSDDDDRESIVDHPGRVVTIQPHPPISMLSTPYGPVTPSLNGRSVKRLRSNSSGVDIKAINARLERWSHEIANKFKFKKGRSHQEHPPLEIVYSVFVPPEGTRTLTDASPLGLPPVAENIQFTQEQFEEIVESVRLAIRKGIDPKLIKQGSSGSYFMRDSDGNVVGVFKPKDEEPYGKLNPKMMKWLHRTLFPCFFGRACLIPNLSYISEAAACLLDRQLKTFLVPYTDIVKLSSKSFHYDYWDRRAYYKRHKPLPSKVGSFQVFLKGFQDANVFLRKHPWPDQFNSSFRTDSAPRRRTPWASACRPSGAVDDDSDDESHTPLSMDDPNNRRFVWTEQLQQNFREELEKLVILDYIMRNTDRGLDNWMIKEPMVASSRSETPQPGANATVTIGAIDNSLAFPWKHPDQWRSFPFGWLFLPVSLIGQPFSQKTRDHFLPILTSTKWWAETQTLLRRLFEQDSDFKERMFQRQIAVLKGQAFNVVETLKTPDQGPLELTRRTRVHVWDDEMEVPIAVPLRVPATSDNRRRREHDLERGFNEQAEMDIGAAASSAPLPQEIDILGLGLSPPRYEIPSSVRLGMSRTTSIGSRRTGIRGDAPSSPRPQRLNHKSFDAGARNALSRKKDAPGLLDPRRRRFSLTGGLGGGPPRNVYNDDDAEGDLGYSAVGGSEGAQRKVIVERLEAVKSRNPVFTWC</sequence>
<proteinExistence type="inferred from homology"/>
<keyword evidence="11" id="KW-1185">Reference proteome</keyword>
<dbReference type="PROSITE" id="PS00916">
    <property type="entry name" value="PI3_4_KINASE_2"/>
    <property type="match status" value="1"/>
</dbReference>
<evidence type="ECO:0000256" key="2">
    <source>
        <dbReference type="ARBA" id="ARBA00022679"/>
    </source>
</evidence>
<dbReference type="InterPro" id="IPR000403">
    <property type="entry name" value="PI3/4_kinase_cat_dom"/>
</dbReference>
<keyword evidence="1 7" id="KW-1003">Cell membrane</keyword>
<evidence type="ECO:0000313" key="11">
    <source>
        <dbReference type="Proteomes" id="UP000276215"/>
    </source>
</evidence>
<feature type="region of interest" description="Disordered" evidence="8">
    <location>
        <begin position="306"/>
        <end position="346"/>
    </location>
</feature>
<keyword evidence="6" id="KW-0472">Membrane</keyword>